<evidence type="ECO:0000313" key="8">
    <source>
        <dbReference type="Proteomes" id="UP000076420"/>
    </source>
</evidence>
<organism evidence="7 8">
    <name type="scientific">Biomphalaria glabrata</name>
    <name type="common">Bloodfluke planorb</name>
    <name type="synonym">Freshwater snail</name>
    <dbReference type="NCBI Taxonomy" id="6526"/>
    <lineage>
        <taxon>Eukaryota</taxon>
        <taxon>Metazoa</taxon>
        <taxon>Spiralia</taxon>
        <taxon>Lophotrochozoa</taxon>
        <taxon>Mollusca</taxon>
        <taxon>Gastropoda</taxon>
        <taxon>Heterobranchia</taxon>
        <taxon>Euthyneura</taxon>
        <taxon>Panpulmonata</taxon>
        <taxon>Hygrophila</taxon>
        <taxon>Lymnaeoidea</taxon>
        <taxon>Planorbidae</taxon>
        <taxon>Biomphalaria</taxon>
    </lineage>
</organism>
<keyword evidence="2" id="KW-0808">Transferase</keyword>
<evidence type="ECO:0000256" key="5">
    <source>
        <dbReference type="ARBA" id="ARBA00022840"/>
    </source>
</evidence>
<gene>
    <name evidence="7" type="primary">106057203</name>
</gene>
<dbReference type="GO" id="GO:0005524">
    <property type="term" value="F:ATP binding"/>
    <property type="evidence" value="ECO:0007669"/>
    <property type="project" value="UniProtKB-KW"/>
</dbReference>
<dbReference type="Proteomes" id="UP000076420">
    <property type="component" value="Unassembled WGS sequence"/>
</dbReference>
<accession>A0A2C9KI96</accession>
<protein>
    <recommendedName>
        <fullName evidence="6">Protein kinase domain-containing protein</fullName>
    </recommendedName>
</protein>
<reference evidence="7" key="1">
    <citation type="submission" date="2020-05" db="UniProtKB">
        <authorList>
            <consortium name="EnsemblMetazoa"/>
        </authorList>
    </citation>
    <scope>IDENTIFICATION</scope>
    <source>
        <strain evidence="7">BB02</strain>
    </source>
</reference>
<dbReference type="KEGG" id="bgt:106057203"/>
<keyword evidence="5" id="KW-0067">ATP-binding</keyword>
<sequence length="463" mass="50985">MCHFSVPRLSGASPFLGEDQQETYHNITAVNYQFDKEYFSNTSDLAKDFIKKLFVKNPRKRATVDECLNHPWIRPKGHNEEQERKSAVININNFKAFMARKRWKQSMRVVSLCNRLSKSMLLRKSTDTLGSRNTLDEEKAKLSSLAESKEETASCLPTKQIGVRSDSVVPACSDKAVDLPSASSACVTNILYKPADIGVTNTKVFEVSSDSNTKECMSPSSDDILKENNGENKVPEKQALTNTGENKVPEKQALTNTGENKVPEKQALTNIVENKVPEKQALTNIVENKVPEKQALTNSVETNMLEKQALTNSVETNMLEKQALSTEMENNVLQTAFASTKHHSSEIKSFMVTINHSALDSKTLSPDIDKSTSEKNDLSVKLIGQACNCVVVDHNLNPVLTGLAFDQTAHCQVCQAQSDHSHACIVKVIGCHTLSNCSAQLNTEQCCPASADHTLVPPVTNSS</sequence>
<dbReference type="PANTHER" id="PTHR24342:SF14">
    <property type="entry name" value="DEATH-ASSOCIATED PROTEIN KINASE DAPK-1"/>
    <property type="match status" value="1"/>
</dbReference>
<dbReference type="VEuPathDB" id="VectorBase:BGLAX_027955"/>
<dbReference type="InterPro" id="IPR011009">
    <property type="entry name" value="Kinase-like_dom_sf"/>
</dbReference>
<evidence type="ECO:0000313" key="7">
    <source>
        <dbReference type="EnsemblMetazoa" id="BGLB020027-PD"/>
    </source>
</evidence>
<dbReference type="GO" id="GO:0004674">
    <property type="term" value="F:protein serine/threonine kinase activity"/>
    <property type="evidence" value="ECO:0007669"/>
    <property type="project" value="UniProtKB-KW"/>
</dbReference>
<dbReference type="Pfam" id="PF00069">
    <property type="entry name" value="Pkinase"/>
    <property type="match status" value="1"/>
</dbReference>
<dbReference type="PANTHER" id="PTHR24342">
    <property type="entry name" value="SERINE/THREONINE-PROTEIN KINASE 17"/>
    <property type="match status" value="1"/>
</dbReference>
<dbReference type="AlphaFoldDB" id="A0A2C9KI96"/>
<dbReference type="InterPro" id="IPR000719">
    <property type="entry name" value="Prot_kinase_dom"/>
</dbReference>
<proteinExistence type="predicted"/>
<dbReference type="PROSITE" id="PS50011">
    <property type="entry name" value="PROTEIN_KINASE_DOM"/>
    <property type="match status" value="1"/>
</dbReference>
<dbReference type="GO" id="GO:0005634">
    <property type="term" value="C:nucleus"/>
    <property type="evidence" value="ECO:0007669"/>
    <property type="project" value="TreeGrafter"/>
</dbReference>
<keyword evidence="4" id="KW-0418">Kinase</keyword>
<evidence type="ECO:0000256" key="3">
    <source>
        <dbReference type="ARBA" id="ARBA00022741"/>
    </source>
</evidence>
<dbReference type="GO" id="GO:0035556">
    <property type="term" value="P:intracellular signal transduction"/>
    <property type="evidence" value="ECO:0007669"/>
    <property type="project" value="TreeGrafter"/>
</dbReference>
<dbReference type="Gene3D" id="1.10.510.10">
    <property type="entry name" value="Transferase(Phosphotransferase) domain 1"/>
    <property type="match status" value="1"/>
</dbReference>
<keyword evidence="3" id="KW-0547">Nucleotide-binding</keyword>
<dbReference type="SUPFAM" id="SSF56112">
    <property type="entry name" value="Protein kinase-like (PK-like)"/>
    <property type="match status" value="1"/>
</dbReference>
<feature type="domain" description="Protein kinase" evidence="6">
    <location>
        <begin position="1"/>
        <end position="73"/>
    </location>
</feature>
<evidence type="ECO:0000256" key="2">
    <source>
        <dbReference type="ARBA" id="ARBA00022679"/>
    </source>
</evidence>
<evidence type="ECO:0000259" key="6">
    <source>
        <dbReference type="PROSITE" id="PS50011"/>
    </source>
</evidence>
<name>A0A2C9KI96_BIOGL</name>
<dbReference type="VEuPathDB" id="VectorBase:BGLB020027"/>
<dbReference type="EnsemblMetazoa" id="BGLB020027-RD">
    <property type="protein sequence ID" value="BGLB020027-PD"/>
    <property type="gene ID" value="BGLB020027"/>
</dbReference>
<evidence type="ECO:0000256" key="1">
    <source>
        <dbReference type="ARBA" id="ARBA00022527"/>
    </source>
</evidence>
<keyword evidence="1" id="KW-0723">Serine/threonine-protein kinase</keyword>
<dbReference type="GO" id="GO:0043065">
    <property type="term" value="P:positive regulation of apoptotic process"/>
    <property type="evidence" value="ECO:0007669"/>
    <property type="project" value="TreeGrafter"/>
</dbReference>
<evidence type="ECO:0000256" key="4">
    <source>
        <dbReference type="ARBA" id="ARBA00022777"/>
    </source>
</evidence>
<dbReference type="STRING" id="6526.A0A2C9KI96"/>